<dbReference type="AlphaFoldDB" id="A0A6G1IDT6"/>
<gene>
    <name evidence="1" type="ORF">K458DRAFT_192946</name>
</gene>
<dbReference type="EMBL" id="MU005638">
    <property type="protein sequence ID" value="KAF2676190.1"/>
    <property type="molecule type" value="Genomic_DNA"/>
</dbReference>
<name>A0A6G1IDT6_9PLEO</name>
<evidence type="ECO:0000313" key="1">
    <source>
        <dbReference type="EMBL" id="KAF2676190.1"/>
    </source>
</evidence>
<sequence>MSVLVESDGWVLVGTPDCCRTDCCSTSSWRTCLLALIFPRNASSFVALNKNLIVKEDRDALIFFSRDLKSSSASPSSRPSRSKMERVVASASSVACRSTRSRTSRSTSRTACSSCASSVTSSGAFLICWTYSMFLSVKWIKVMGKPIAPTASPTASIRTDRGRARM</sequence>
<organism evidence="1 2">
    <name type="scientific">Lentithecium fluviatile CBS 122367</name>
    <dbReference type="NCBI Taxonomy" id="1168545"/>
    <lineage>
        <taxon>Eukaryota</taxon>
        <taxon>Fungi</taxon>
        <taxon>Dikarya</taxon>
        <taxon>Ascomycota</taxon>
        <taxon>Pezizomycotina</taxon>
        <taxon>Dothideomycetes</taxon>
        <taxon>Pleosporomycetidae</taxon>
        <taxon>Pleosporales</taxon>
        <taxon>Massarineae</taxon>
        <taxon>Lentitheciaceae</taxon>
        <taxon>Lentithecium</taxon>
    </lineage>
</organism>
<protein>
    <submittedName>
        <fullName evidence="1">Uncharacterized protein</fullName>
    </submittedName>
</protein>
<proteinExistence type="predicted"/>
<accession>A0A6G1IDT6</accession>
<reference evidence="1" key="1">
    <citation type="journal article" date="2020" name="Stud. Mycol.">
        <title>101 Dothideomycetes genomes: a test case for predicting lifestyles and emergence of pathogens.</title>
        <authorList>
            <person name="Haridas S."/>
            <person name="Albert R."/>
            <person name="Binder M."/>
            <person name="Bloem J."/>
            <person name="Labutti K."/>
            <person name="Salamov A."/>
            <person name="Andreopoulos B."/>
            <person name="Baker S."/>
            <person name="Barry K."/>
            <person name="Bills G."/>
            <person name="Bluhm B."/>
            <person name="Cannon C."/>
            <person name="Castanera R."/>
            <person name="Culley D."/>
            <person name="Daum C."/>
            <person name="Ezra D."/>
            <person name="Gonzalez J."/>
            <person name="Henrissat B."/>
            <person name="Kuo A."/>
            <person name="Liang C."/>
            <person name="Lipzen A."/>
            <person name="Lutzoni F."/>
            <person name="Magnuson J."/>
            <person name="Mondo S."/>
            <person name="Nolan M."/>
            <person name="Ohm R."/>
            <person name="Pangilinan J."/>
            <person name="Park H.-J."/>
            <person name="Ramirez L."/>
            <person name="Alfaro M."/>
            <person name="Sun H."/>
            <person name="Tritt A."/>
            <person name="Yoshinaga Y."/>
            <person name="Zwiers L.-H."/>
            <person name="Turgeon B."/>
            <person name="Goodwin S."/>
            <person name="Spatafora J."/>
            <person name="Crous P."/>
            <person name="Grigoriev I."/>
        </authorList>
    </citation>
    <scope>NUCLEOTIDE SEQUENCE</scope>
    <source>
        <strain evidence="1">CBS 122367</strain>
    </source>
</reference>
<evidence type="ECO:0000313" key="2">
    <source>
        <dbReference type="Proteomes" id="UP000799291"/>
    </source>
</evidence>
<keyword evidence="2" id="KW-1185">Reference proteome</keyword>
<dbReference type="Proteomes" id="UP000799291">
    <property type="component" value="Unassembled WGS sequence"/>
</dbReference>